<gene>
    <name evidence="10" type="ORF">ACFSKQ_04115</name>
</gene>
<keyword evidence="3" id="KW-0808">Transferase</keyword>
<protein>
    <submittedName>
        <fullName evidence="10">L,D-transpeptidase family protein</fullName>
    </submittedName>
</protein>
<evidence type="ECO:0000256" key="4">
    <source>
        <dbReference type="ARBA" id="ARBA00022960"/>
    </source>
</evidence>
<dbReference type="Proteomes" id="UP001597371">
    <property type="component" value="Unassembled WGS sequence"/>
</dbReference>
<evidence type="ECO:0000256" key="6">
    <source>
        <dbReference type="ARBA" id="ARBA00023316"/>
    </source>
</evidence>
<keyword evidence="8" id="KW-0732">Signal</keyword>
<keyword evidence="11" id="KW-1185">Reference proteome</keyword>
<feature type="chain" id="PRO_5046282740" evidence="8">
    <location>
        <begin position="21"/>
        <end position="335"/>
    </location>
</feature>
<dbReference type="CDD" id="cd16913">
    <property type="entry name" value="YkuD_like"/>
    <property type="match status" value="1"/>
</dbReference>
<sequence>MSLQRLAAAACLAISLSALAACQPGDGLGDLMGANAPLPPKLVQAIKANDMGVNSPMLVRLFKEESELEVWKQTGDGSYALLKTYPICAWSGKLGPKRAEGDRQAPEGFYNITPAHLNPNSQHHLAVNIGYPNAYDQANGFTGSHLMIHGSCNSSGCYAMDNHQIEEIYALARHAFQGGQRNFQFQAYPFRMTPQNMARHSNNSYAPFWRMLKQGYDRFEVTRRPVAVDVCEKRYVFDAALGDGRTLTPEGACPPIEEPAAVAAKRLADEAAEKALIARMNPSDFATVSTFTYRTGSPISAEAYAQEQNRRPGYDRLGNRVDAQTSAFRSLLAPR</sequence>
<evidence type="ECO:0000256" key="2">
    <source>
        <dbReference type="ARBA" id="ARBA00005992"/>
    </source>
</evidence>
<evidence type="ECO:0000313" key="10">
    <source>
        <dbReference type="EMBL" id="MFD2236650.1"/>
    </source>
</evidence>
<feature type="signal peptide" evidence="8">
    <location>
        <begin position="1"/>
        <end position="20"/>
    </location>
</feature>
<evidence type="ECO:0000313" key="11">
    <source>
        <dbReference type="Proteomes" id="UP001597371"/>
    </source>
</evidence>
<dbReference type="PANTHER" id="PTHR36699">
    <property type="entry name" value="LD-TRANSPEPTIDASE"/>
    <property type="match status" value="1"/>
</dbReference>
<evidence type="ECO:0000256" key="7">
    <source>
        <dbReference type="PROSITE-ProRule" id="PRU01373"/>
    </source>
</evidence>
<reference evidence="11" key="1">
    <citation type="journal article" date="2019" name="Int. J. Syst. Evol. Microbiol.">
        <title>The Global Catalogue of Microorganisms (GCM) 10K type strain sequencing project: providing services to taxonomists for standard genome sequencing and annotation.</title>
        <authorList>
            <consortium name="The Broad Institute Genomics Platform"/>
            <consortium name="The Broad Institute Genome Sequencing Center for Infectious Disease"/>
            <person name="Wu L."/>
            <person name="Ma J."/>
        </authorList>
    </citation>
    <scope>NUCLEOTIDE SEQUENCE [LARGE SCALE GENOMIC DNA]</scope>
    <source>
        <strain evidence="11">ZS-35-S2</strain>
    </source>
</reference>
<proteinExistence type="inferred from homology"/>
<dbReference type="Pfam" id="PF03734">
    <property type="entry name" value="YkuD"/>
    <property type="match status" value="1"/>
</dbReference>
<dbReference type="RefSeq" id="WP_209735593.1">
    <property type="nucleotide sequence ID" value="NZ_CP072611.1"/>
</dbReference>
<keyword evidence="6 7" id="KW-0961">Cell wall biogenesis/degradation</keyword>
<comment type="similarity">
    <text evidence="2">Belongs to the YkuD family.</text>
</comment>
<dbReference type="InterPro" id="IPR038063">
    <property type="entry name" value="Transpep_catalytic_dom"/>
</dbReference>
<keyword evidence="5 7" id="KW-0573">Peptidoglycan synthesis</keyword>
<evidence type="ECO:0000256" key="5">
    <source>
        <dbReference type="ARBA" id="ARBA00022984"/>
    </source>
</evidence>
<organism evidence="10 11">
    <name type="scientific">Aureimonas populi</name>
    <dbReference type="NCBI Taxonomy" id="1701758"/>
    <lineage>
        <taxon>Bacteria</taxon>
        <taxon>Pseudomonadati</taxon>
        <taxon>Pseudomonadota</taxon>
        <taxon>Alphaproteobacteria</taxon>
        <taxon>Hyphomicrobiales</taxon>
        <taxon>Aurantimonadaceae</taxon>
        <taxon>Aureimonas</taxon>
    </lineage>
</organism>
<comment type="caution">
    <text evidence="10">The sequence shown here is derived from an EMBL/GenBank/DDBJ whole genome shotgun (WGS) entry which is preliminary data.</text>
</comment>
<dbReference type="SUPFAM" id="SSF141523">
    <property type="entry name" value="L,D-transpeptidase catalytic domain-like"/>
    <property type="match status" value="1"/>
</dbReference>
<comment type="pathway">
    <text evidence="1 7">Cell wall biogenesis; peptidoglycan biosynthesis.</text>
</comment>
<dbReference type="PANTHER" id="PTHR36699:SF1">
    <property type="entry name" value="L,D-TRANSPEPTIDASE YAFK-RELATED"/>
    <property type="match status" value="1"/>
</dbReference>
<evidence type="ECO:0000256" key="1">
    <source>
        <dbReference type="ARBA" id="ARBA00004752"/>
    </source>
</evidence>
<dbReference type="PROSITE" id="PS52029">
    <property type="entry name" value="LD_TPASE"/>
    <property type="match status" value="1"/>
</dbReference>
<evidence type="ECO:0000256" key="3">
    <source>
        <dbReference type="ARBA" id="ARBA00022679"/>
    </source>
</evidence>
<dbReference type="InterPro" id="IPR005490">
    <property type="entry name" value="LD_TPept_cat_dom"/>
</dbReference>
<evidence type="ECO:0000259" key="9">
    <source>
        <dbReference type="PROSITE" id="PS52029"/>
    </source>
</evidence>
<name>A0ABW5CKM9_9HYPH</name>
<dbReference type="PROSITE" id="PS51257">
    <property type="entry name" value="PROKAR_LIPOPROTEIN"/>
    <property type="match status" value="1"/>
</dbReference>
<feature type="active site" description="Nucleophile" evidence="7">
    <location>
        <position position="157"/>
    </location>
</feature>
<feature type="active site" description="Proton donor/acceptor" evidence="7">
    <location>
        <position position="149"/>
    </location>
</feature>
<feature type="domain" description="L,D-TPase catalytic" evidence="9">
    <location>
        <begin position="57"/>
        <end position="188"/>
    </location>
</feature>
<evidence type="ECO:0000256" key="8">
    <source>
        <dbReference type="SAM" id="SignalP"/>
    </source>
</evidence>
<keyword evidence="4 7" id="KW-0133">Cell shape</keyword>
<dbReference type="EMBL" id="JBHUIJ010000005">
    <property type="protein sequence ID" value="MFD2236650.1"/>
    <property type="molecule type" value="Genomic_DNA"/>
</dbReference>
<accession>A0ABW5CKM9</accession>